<dbReference type="EMBL" id="JAACQH010000112">
    <property type="protein sequence ID" value="NCS91839.1"/>
    <property type="molecule type" value="Genomic_DNA"/>
</dbReference>
<accession>A0A8J8CEX8</accession>
<name>A0A8J8CEX8_9ARCH</name>
<dbReference type="GO" id="GO:0008998">
    <property type="term" value="F:ribonucleoside-triphosphate reductase (thioredoxin) activity"/>
    <property type="evidence" value="ECO:0007669"/>
    <property type="project" value="InterPro"/>
</dbReference>
<sequence>MIFYESYKNQWNVRNYANEIKILFRTTKTAIQYFPYTRNLSVCNVCGTTTGGLHEKCKKCGAENLQWMAKEYWKLFHRNNFLIILKNTQNLSAAYGV</sequence>
<evidence type="ECO:0000313" key="3">
    <source>
        <dbReference type="Proteomes" id="UP000768163"/>
    </source>
</evidence>
<dbReference type="Pfam" id="PF13597">
    <property type="entry name" value="NRDD"/>
    <property type="match status" value="1"/>
</dbReference>
<evidence type="ECO:0000313" key="1">
    <source>
        <dbReference type="EMBL" id="NCN65266.1"/>
    </source>
</evidence>
<proteinExistence type="predicted"/>
<gene>
    <name evidence="2" type="ORF">GW779_05495</name>
    <name evidence="1" type="ORF">GW910_04285</name>
</gene>
<dbReference type="GO" id="GO:0006260">
    <property type="term" value="P:DNA replication"/>
    <property type="evidence" value="ECO:0007669"/>
    <property type="project" value="InterPro"/>
</dbReference>
<dbReference type="Proteomes" id="UP000738826">
    <property type="component" value="Unassembled WGS sequence"/>
</dbReference>
<reference evidence="1" key="1">
    <citation type="submission" date="2019-11" db="EMBL/GenBank/DDBJ databases">
        <title>Lipid analysis of CO2-rich subsurface aquifers suggests an autotrophy-based deep biosphere with lysolipids enriched in CPR bacteria.</title>
        <authorList>
            <person name="Probst A.J."/>
            <person name="Elling F.J."/>
            <person name="Castelle C.J."/>
            <person name="Zhu Q."/>
            <person name="Elvert M."/>
            <person name="Birarda G."/>
            <person name="Holman H.-Y."/>
            <person name="Lane K.R."/>
            <person name="Ladd B."/>
            <person name="Ryan M.C."/>
            <person name="Woyke T."/>
            <person name="Hinrichs K.-U."/>
            <person name="Banfield J.F."/>
        </authorList>
    </citation>
    <scope>NUCLEOTIDE SEQUENCE</scope>
    <source>
        <strain evidence="1">CG_2015-01_33_1645</strain>
        <strain evidence="2">CG_2015-04_33_537</strain>
    </source>
</reference>
<dbReference type="SUPFAM" id="SSF51998">
    <property type="entry name" value="PFL-like glycyl radical enzymes"/>
    <property type="match status" value="1"/>
</dbReference>
<evidence type="ECO:0000313" key="2">
    <source>
        <dbReference type="EMBL" id="NCS91839.1"/>
    </source>
</evidence>
<dbReference type="InterPro" id="IPR012833">
    <property type="entry name" value="NrdD"/>
</dbReference>
<protein>
    <submittedName>
        <fullName evidence="1">Uncharacterized protein</fullName>
    </submittedName>
</protein>
<dbReference type="Proteomes" id="UP000768163">
    <property type="component" value="Unassembled WGS sequence"/>
</dbReference>
<comment type="caution">
    <text evidence="1">The sequence shown here is derived from an EMBL/GenBank/DDBJ whole genome shotgun (WGS) entry which is preliminary data.</text>
</comment>
<dbReference type="AlphaFoldDB" id="A0A8J8CEX8"/>
<dbReference type="EMBL" id="JAACVF010000110">
    <property type="protein sequence ID" value="NCN65266.1"/>
    <property type="molecule type" value="Genomic_DNA"/>
</dbReference>
<dbReference type="Gene3D" id="3.20.70.20">
    <property type="match status" value="1"/>
</dbReference>
<organism evidence="1 3">
    <name type="scientific">Candidatus Altarchaeum hamiconexum</name>
    <dbReference type="NCBI Taxonomy" id="1803513"/>
    <lineage>
        <taxon>Archaea</taxon>
        <taxon>Candidatus Altarchaeota</taxon>
        <taxon>Candidatus Altiarchaeia</taxon>
        <taxon>Candidatus Altarchaeales</taxon>
        <taxon>Candidatus Altarchaeaceae</taxon>
        <taxon>Candidatus Altarchaeum</taxon>
    </lineage>
</organism>